<feature type="compositionally biased region" description="Basic and acidic residues" evidence="1">
    <location>
        <begin position="57"/>
        <end position="66"/>
    </location>
</feature>
<protein>
    <submittedName>
        <fullName evidence="2">Uncharacterized protein</fullName>
    </submittedName>
</protein>
<organism evidence="2 3">
    <name type="scientific">Bradyrhizobium aeschynomenes</name>
    <dbReference type="NCBI Taxonomy" id="2734909"/>
    <lineage>
        <taxon>Bacteria</taxon>
        <taxon>Pseudomonadati</taxon>
        <taxon>Pseudomonadota</taxon>
        <taxon>Alphaproteobacteria</taxon>
        <taxon>Hyphomicrobiales</taxon>
        <taxon>Nitrobacteraceae</taxon>
        <taxon>Bradyrhizobium</taxon>
    </lineage>
</organism>
<dbReference type="EMBL" id="JABFDN010000001">
    <property type="protein sequence ID" value="NPU63398.1"/>
    <property type="molecule type" value="Genomic_DNA"/>
</dbReference>
<gene>
    <name evidence="2" type="ORF">HL667_00110</name>
</gene>
<dbReference type="Proteomes" id="UP000886476">
    <property type="component" value="Unassembled WGS sequence"/>
</dbReference>
<evidence type="ECO:0000256" key="1">
    <source>
        <dbReference type="SAM" id="MobiDB-lite"/>
    </source>
</evidence>
<evidence type="ECO:0000313" key="3">
    <source>
        <dbReference type="Proteomes" id="UP000886476"/>
    </source>
</evidence>
<sequence length="88" mass="9394">MFTGVAGAAWLTVLTPILKALFQAGFSSLGTWLDKQRAEQTSRELGAARTTATINRESADAERRADQLAVDRPDIGSVVAGLERGDAF</sequence>
<proteinExistence type="predicted"/>
<name>A0ABX2C601_9BRAD</name>
<accession>A0ABX2C601</accession>
<reference evidence="2" key="1">
    <citation type="submission" date="2020-05" db="EMBL/GenBank/DDBJ databases">
        <title>Nod-independent and nitrogen-fixing Bradyrhizobium aeschynomene sp. nov. isolated from nodules of Aeschynomene indica.</title>
        <authorList>
            <person name="Zhang Z."/>
        </authorList>
    </citation>
    <scope>NUCLEOTIDE SEQUENCE</scope>
    <source>
        <strain evidence="2">83012</strain>
    </source>
</reference>
<keyword evidence="3" id="KW-1185">Reference proteome</keyword>
<dbReference type="RefSeq" id="WP_172107867.1">
    <property type="nucleotide sequence ID" value="NZ_JABFDN010000001.1"/>
</dbReference>
<comment type="caution">
    <text evidence="2">The sequence shown here is derived from an EMBL/GenBank/DDBJ whole genome shotgun (WGS) entry which is preliminary data.</text>
</comment>
<feature type="region of interest" description="Disordered" evidence="1">
    <location>
        <begin position="42"/>
        <end position="66"/>
    </location>
</feature>
<evidence type="ECO:0000313" key="2">
    <source>
        <dbReference type="EMBL" id="NPU63398.1"/>
    </source>
</evidence>